<gene>
    <name evidence="3" type="ORF">BDN70DRAFT_881166</name>
</gene>
<comment type="caution">
    <text evidence="3">The sequence shown here is derived from an EMBL/GenBank/DDBJ whole genome shotgun (WGS) entry which is preliminary data.</text>
</comment>
<dbReference type="Proteomes" id="UP000807469">
    <property type="component" value="Unassembled WGS sequence"/>
</dbReference>
<dbReference type="EMBL" id="MU155260">
    <property type="protein sequence ID" value="KAF9477465.1"/>
    <property type="molecule type" value="Genomic_DNA"/>
</dbReference>
<organism evidence="3 4">
    <name type="scientific">Pholiota conissans</name>
    <dbReference type="NCBI Taxonomy" id="109636"/>
    <lineage>
        <taxon>Eukaryota</taxon>
        <taxon>Fungi</taxon>
        <taxon>Dikarya</taxon>
        <taxon>Basidiomycota</taxon>
        <taxon>Agaricomycotina</taxon>
        <taxon>Agaricomycetes</taxon>
        <taxon>Agaricomycetidae</taxon>
        <taxon>Agaricales</taxon>
        <taxon>Agaricineae</taxon>
        <taxon>Strophariaceae</taxon>
        <taxon>Pholiota</taxon>
    </lineage>
</organism>
<evidence type="ECO:0000313" key="3">
    <source>
        <dbReference type="EMBL" id="KAF9477465.1"/>
    </source>
</evidence>
<dbReference type="AlphaFoldDB" id="A0A9P5YZD2"/>
<dbReference type="InterPro" id="IPR011990">
    <property type="entry name" value="TPR-like_helical_dom_sf"/>
</dbReference>
<dbReference type="InterPro" id="IPR059179">
    <property type="entry name" value="MLKL-like_MCAfunc"/>
</dbReference>
<dbReference type="GO" id="GO:0007166">
    <property type="term" value="P:cell surface receptor signaling pathway"/>
    <property type="evidence" value="ECO:0007669"/>
    <property type="project" value="InterPro"/>
</dbReference>
<name>A0A9P5YZD2_9AGAR</name>
<dbReference type="InterPro" id="IPR056884">
    <property type="entry name" value="NPHP3-like_N"/>
</dbReference>
<evidence type="ECO:0000259" key="2">
    <source>
        <dbReference type="Pfam" id="PF24883"/>
    </source>
</evidence>
<keyword evidence="4" id="KW-1185">Reference proteome</keyword>
<dbReference type="Gene3D" id="1.20.930.20">
    <property type="entry name" value="Adaptor protein Cbl, N-terminal domain"/>
    <property type="match status" value="1"/>
</dbReference>
<dbReference type="OrthoDB" id="3261813at2759"/>
<dbReference type="PANTHER" id="PTHR10039:SF14">
    <property type="entry name" value="NACHT DOMAIN-CONTAINING PROTEIN"/>
    <property type="match status" value="1"/>
</dbReference>
<sequence length="1183" mass="132273">MIRDGCDLVPPAFVKPAVNLACGLLKAVKKTRTNYEDMQDLSGIASEFVLSIAIFCREHHIQLTKGLDSALSNFTSVLRGIVEKCILLADTSLVSRFLQQGRDSDTLIKLRAELQQAIKEFQLKTQILQHSDLHSISKIINAKLDGDVIKSLPKNPFFEGTRDDFIPEIQDDVLKQIATWIEDSSSPFLWLCGGAGFGKSSISHQLVYHLIDTGRLAAQMFFTRGSSMQRNLVTVIQTLAHEIASLHPKSVPDIANATRQGGSSHQELSAYIKRYLLAPVQALKLPRSIVIVLDGLDECENHTVLLKALSELSDFSGVKIFMTGRPKPSIENEIGVLDAEKVALTRLSQSKTEKYFSVRFNNMSWPHNQYPSPDEISQIAALAGGLLIWAATSCNFIENDMQDDEPYQLLQNIISAGKAREIASEDQLATLYRTTLAHLFGKHIHSFRSVFQAMLVVQVPMTVEVFAKAFDLAVRPTRAIHLALFALQIYESPDKEVILPAAHRFHASFLEYITNKLLHTHSTQFYINPSDAHSVIAQKCLSQIPDIDLCFREGQTRTFRNLEKHVQYVTGYWPFHVNRSVVARNLPPHEAHDALSHLARDGMPVWKPFYLIVSNHLSVALEGPDASNNIDKAVSFHTHSVKLFTAMGTCQTSDALSDFGLALWKHYEQTGLYKDLDESISMFSSFLDAHATASLQRAKALYRLGIALRARFNTPYSSKVDLDSTIAAFTEALELFSTPGIQNDVQSDSQHGTRHIQTMSALASTLRIRFEETGVAQDLDDAISMQTRAVDMMSQTADTLGHAIAKNGLATCLLNRFEETNNAHDLDRAITLLYSILQGRPAGHPYRPSTLNNLAFSLQRRYEHSGRIEDLDQAITMNYEVLESRPSPHQFRAQTLANIAQCLRYRFEVAGSFDALDEAISKDSEAVTLRPSSHPYCMASLNFLGHGFYQRFLHTGNFDDLTQAVANFQQAVTLCPKFHRDRYHFLNDLGNSLRSRFQAKGDKTDLADALQLQRQSYEECPPGNRLSAILHDLAATLLIHYEQTHLQETLSEAVGLLQEALKLRPDSNPRRSESLADLAKALHCRYKKSHERDDLNESLSLYNEALGLQSTTHVSRPITIEGLAGVLYSRFELDNSVDDLDKCISMYEELFTMNSSTIIGGRDAIVNGLTFVLVARTSNLIPQ</sequence>
<dbReference type="PANTHER" id="PTHR10039">
    <property type="entry name" value="AMELOGENIN"/>
    <property type="match status" value="1"/>
</dbReference>
<accession>A0A9P5YZD2</accession>
<dbReference type="Pfam" id="PF24883">
    <property type="entry name" value="NPHP3_N"/>
    <property type="match status" value="1"/>
</dbReference>
<reference evidence="3" key="1">
    <citation type="submission" date="2020-11" db="EMBL/GenBank/DDBJ databases">
        <authorList>
            <consortium name="DOE Joint Genome Institute"/>
            <person name="Ahrendt S."/>
            <person name="Riley R."/>
            <person name="Andreopoulos W."/>
            <person name="Labutti K."/>
            <person name="Pangilinan J."/>
            <person name="Ruiz-Duenas F.J."/>
            <person name="Barrasa J.M."/>
            <person name="Sanchez-Garcia M."/>
            <person name="Camarero S."/>
            <person name="Miyauchi S."/>
            <person name="Serrano A."/>
            <person name="Linde D."/>
            <person name="Babiker R."/>
            <person name="Drula E."/>
            <person name="Ayuso-Fernandez I."/>
            <person name="Pacheco R."/>
            <person name="Padilla G."/>
            <person name="Ferreira P."/>
            <person name="Barriuso J."/>
            <person name="Kellner H."/>
            <person name="Castanera R."/>
            <person name="Alfaro M."/>
            <person name="Ramirez L."/>
            <person name="Pisabarro A.G."/>
            <person name="Kuo A."/>
            <person name="Tritt A."/>
            <person name="Lipzen A."/>
            <person name="He G."/>
            <person name="Yan M."/>
            <person name="Ng V."/>
            <person name="Cullen D."/>
            <person name="Martin F."/>
            <person name="Rosso M.-N."/>
            <person name="Henrissat B."/>
            <person name="Hibbett D."/>
            <person name="Martinez A.T."/>
            <person name="Grigoriev I.V."/>
        </authorList>
    </citation>
    <scope>NUCLEOTIDE SEQUENCE</scope>
    <source>
        <strain evidence="3">CIRM-BRFM 674</strain>
    </source>
</reference>
<feature type="domain" description="Nephrocystin 3-like N-terminal" evidence="2">
    <location>
        <begin position="176"/>
        <end position="325"/>
    </location>
</feature>
<evidence type="ECO:0000256" key="1">
    <source>
        <dbReference type="ARBA" id="ARBA00022737"/>
    </source>
</evidence>
<dbReference type="SUPFAM" id="SSF52540">
    <property type="entry name" value="P-loop containing nucleoside triphosphate hydrolases"/>
    <property type="match status" value="1"/>
</dbReference>
<keyword evidence="1" id="KW-0677">Repeat</keyword>
<dbReference type="Gene3D" id="3.40.50.300">
    <property type="entry name" value="P-loop containing nucleotide triphosphate hydrolases"/>
    <property type="match status" value="1"/>
</dbReference>
<evidence type="ECO:0000313" key="4">
    <source>
        <dbReference type="Proteomes" id="UP000807469"/>
    </source>
</evidence>
<dbReference type="Gene3D" id="1.25.40.10">
    <property type="entry name" value="Tetratricopeptide repeat domain"/>
    <property type="match status" value="3"/>
</dbReference>
<dbReference type="SUPFAM" id="SSF48452">
    <property type="entry name" value="TPR-like"/>
    <property type="match status" value="1"/>
</dbReference>
<proteinExistence type="predicted"/>
<dbReference type="InterPro" id="IPR027417">
    <property type="entry name" value="P-loop_NTPase"/>
</dbReference>
<protein>
    <recommendedName>
        <fullName evidence="2">Nephrocystin 3-like N-terminal domain-containing protein</fullName>
    </recommendedName>
</protein>
<dbReference type="CDD" id="cd21037">
    <property type="entry name" value="MLKL_NTD"/>
    <property type="match status" value="1"/>
</dbReference>
<dbReference type="InterPro" id="IPR036537">
    <property type="entry name" value="Adaptor_Cbl_N_dom_sf"/>
</dbReference>